<dbReference type="InterPro" id="IPR050740">
    <property type="entry name" value="Aldehyde_DH_Superfamily"/>
</dbReference>
<evidence type="ECO:0000256" key="2">
    <source>
        <dbReference type="ARBA" id="ARBA00023002"/>
    </source>
</evidence>
<dbReference type="InterPro" id="IPR016163">
    <property type="entry name" value="Ald_DH_C"/>
</dbReference>
<dbReference type="SUPFAM" id="SSF53720">
    <property type="entry name" value="ALDH-like"/>
    <property type="match status" value="1"/>
</dbReference>
<dbReference type="AlphaFoldDB" id="A0A1G7KIC3"/>
<comment type="similarity">
    <text evidence="1">Belongs to the aldehyde dehydrogenase family.</text>
</comment>
<dbReference type="GO" id="GO:0016620">
    <property type="term" value="F:oxidoreductase activity, acting on the aldehyde or oxo group of donors, NAD or NADP as acceptor"/>
    <property type="evidence" value="ECO:0007669"/>
    <property type="project" value="InterPro"/>
</dbReference>
<dbReference type="FunFam" id="3.40.605.10:FF:000005">
    <property type="entry name" value="Succinate-semialdehyde dehydrogenase I"/>
    <property type="match status" value="1"/>
</dbReference>
<dbReference type="PANTHER" id="PTHR43353:SF5">
    <property type="entry name" value="SUCCINATE-SEMIALDEHYDE DEHYDROGENASE, MITOCHONDRIAL"/>
    <property type="match status" value="1"/>
</dbReference>
<dbReference type="OrthoDB" id="23766at2"/>
<reference evidence="5" key="1">
    <citation type="submission" date="2016-10" db="EMBL/GenBank/DDBJ databases">
        <authorList>
            <person name="Varghese N."/>
            <person name="Submissions S."/>
        </authorList>
    </citation>
    <scope>NUCLEOTIDE SEQUENCE [LARGE SCALE GENOMIC DNA]</scope>
    <source>
        <strain evidence="5">CGMCC 1.6992</strain>
    </source>
</reference>
<dbReference type="Pfam" id="PF00171">
    <property type="entry name" value="Aldedh"/>
    <property type="match status" value="1"/>
</dbReference>
<evidence type="ECO:0000259" key="3">
    <source>
        <dbReference type="Pfam" id="PF00171"/>
    </source>
</evidence>
<evidence type="ECO:0000313" key="5">
    <source>
        <dbReference type="Proteomes" id="UP000199446"/>
    </source>
</evidence>
<dbReference type="Gene3D" id="3.40.605.10">
    <property type="entry name" value="Aldehyde Dehydrogenase, Chain A, domain 1"/>
    <property type="match status" value="1"/>
</dbReference>
<dbReference type="EMBL" id="FNBC01000046">
    <property type="protein sequence ID" value="SDF36875.1"/>
    <property type="molecule type" value="Genomic_DNA"/>
</dbReference>
<dbReference type="InterPro" id="IPR016160">
    <property type="entry name" value="Ald_DH_CS_CYS"/>
</dbReference>
<dbReference type="InterPro" id="IPR015590">
    <property type="entry name" value="Aldehyde_DH_dom"/>
</dbReference>
<dbReference type="Proteomes" id="UP000199446">
    <property type="component" value="Unassembled WGS sequence"/>
</dbReference>
<proteinExistence type="inferred from homology"/>
<name>A0A1G7KIC3_9DEIN</name>
<feature type="non-terminal residue" evidence="4">
    <location>
        <position position="377"/>
    </location>
</feature>
<dbReference type="InterPro" id="IPR016161">
    <property type="entry name" value="Ald_DH/histidinol_DH"/>
</dbReference>
<evidence type="ECO:0000313" key="4">
    <source>
        <dbReference type="EMBL" id="SDF36875.1"/>
    </source>
</evidence>
<dbReference type="PROSITE" id="PS00070">
    <property type="entry name" value="ALDEHYDE_DEHYDR_CYS"/>
    <property type="match status" value="1"/>
</dbReference>
<sequence length="377" mass="41013">MLKALGVAVPTEALIGGAWRRLERRFPVVSPATGEVVAEVADCGEEEAREALEEAVSAFPAWSRATAYERAQVLRRWYEGILEHKKPLARLMALEMGKPLKEGRAEVAYAAGFVEWYAEEAKRIYGETVPSQFPHKRILVRYEPVGPVYGITPWNFPAAMVTRKVAPALAAGCTFVLKPAEESPLTALYLAKLFLEAGGPPGVFQVLPTSRPAEVSRPFLEDERVRKLTFTGSTEVGVRLYEEAAKTLKRVSLELGGGAPVLVFADADLDRAVEETLRAKFRNAGESCVAANRIFVQAEVAEAFAEAYARRVQALKVGDPLSEETDIGPLVNEAALRKVQTHVEDALAKGARLVAGGEAKGLFFAPTVLLDVKPESL</sequence>
<evidence type="ECO:0000256" key="1">
    <source>
        <dbReference type="ARBA" id="ARBA00009986"/>
    </source>
</evidence>
<keyword evidence="2" id="KW-0560">Oxidoreductase</keyword>
<dbReference type="PANTHER" id="PTHR43353">
    <property type="entry name" value="SUCCINATE-SEMIALDEHYDE DEHYDROGENASE, MITOCHONDRIAL"/>
    <property type="match status" value="1"/>
</dbReference>
<keyword evidence="5" id="KW-1185">Reference proteome</keyword>
<dbReference type="InterPro" id="IPR016162">
    <property type="entry name" value="Ald_DH_N"/>
</dbReference>
<dbReference type="STRING" id="482827.SAMN04488243_1461"/>
<gene>
    <name evidence="4" type="ORF">SAMN04488243_1461</name>
</gene>
<feature type="domain" description="Aldehyde dehydrogenase" evidence="3">
    <location>
        <begin position="24"/>
        <end position="376"/>
    </location>
</feature>
<protein>
    <submittedName>
        <fullName evidence="4">Succinate semialdehyde dehydrogenase</fullName>
    </submittedName>
</protein>
<dbReference type="RefSeq" id="WP_093008545.1">
    <property type="nucleotide sequence ID" value="NZ_FNBC01000046.1"/>
</dbReference>
<accession>A0A1G7KIC3</accession>
<dbReference type="Gene3D" id="3.40.309.10">
    <property type="entry name" value="Aldehyde Dehydrogenase, Chain A, domain 2"/>
    <property type="match status" value="1"/>
</dbReference>
<organism evidence="4 5">
    <name type="scientific">Thermus arciformis</name>
    <dbReference type="NCBI Taxonomy" id="482827"/>
    <lineage>
        <taxon>Bacteria</taxon>
        <taxon>Thermotogati</taxon>
        <taxon>Deinococcota</taxon>
        <taxon>Deinococci</taxon>
        <taxon>Thermales</taxon>
        <taxon>Thermaceae</taxon>
        <taxon>Thermus</taxon>
    </lineage>
</organism>